<gene>
    <name evidence="4" type="ORF">GOODEAATRI_008792</name>
</gene>
<dbReference type="Gene3D" id="2.60.40.10">
    <property type="entry name" value="Immunoglobulins"/>
    <property type="match status" value="1"/>
</dbReference>
<dbReference type="Pfam" id="PF17753">
    <property type="entry name" value="Ig_mannosidase"/>
    <property type="match status" value="1"/>
</dbReference>
<evidence type="ECO:0000256" key="1">
    <source>
        <dbReference type="ARBA" id="ARBA00007401"/>
    </source>
</evidence>
<keyword evidence="5" id="KW-1185">Reference proteome</keyword>
<keyword evidence="2" id="KW-0326">Glycosidase</keyword>
<dbReference type="SUPFAM" id="SSF49303">
    <property type="entry name" value="beta-Galactosidase/glucuronidase domain"/>
    <property type="match status" value="2"/>
</dbReference>
<organism evidence="4 5">
    <name type="scientific">Goodea atripinnis</name>
    <dbReference type="NCBI Taxonomy" id="208336"/>
    <lineage>
        <taxon>Eukaryota</taxon>
        <taxon>Metazoa</taxon>
        <taxon>Chordata</taxon>
        <taxon>Craniata</taxon>
        <taxon>Vertebrata</taxon>
        <taxon>Euteleostomi</taxon>
        <taxon>Actinopterygii</taxon>
        <taxon>Neopterygii</taxon>
        <taxon>Teleostei</taxon>
        <taxon>Neoteleostei</taxon>
        <taxon>Acanthomorphata</taxon>
        <taxon>Ovalentaria</taxon>
        <taxon>Atherinomorphae</taxon>
        <taxon>Cyprinodontiformes</taxon>
        <taxon>Goodeidae</taxon>
        <taxon>Goodea</taxon>
    </lineage>
</organism>
<dbReference type="PANTHER" id="PTHR43730:SF1">
    <property type="entry name" value="BETA-MANNOSIDASE"/>
    <property type="match status" value="1"/>
</dbReference>
<comment type="caution">
    <text evidence="4">The sequence shown here is derived from an EMBL/GenBank/DDBJ whole genome shotgun (WGS) entry which is preliminary data.</text>
</comment>
<dbReference type="Proteomes" id="UP001476798">
    <property type="component" value="Unassembled WGS sequence"/>
</dbReference>
<proteinExistence type="inferred from homology"/>
<keyword evidence="2" id="KW-0378">Hydrolase</keyword>
<dbReference type="InterPro" id="IPR041625">
    <property type="entry name" value="Beta-mannosidase_Ig"/>
</dbReference>
<evidence type="ECO:0000259" key="3">
    <source>
        <dbReference type="Pfam" id="PF17753"/>
    </source>
</evidence>
<evidence type="ECO:0000313" key="4">
    <source>
        <dbReference type="EMBL" id="MEQ2167898.1"/>
    </source>
</evidence>
<evidence type="ECO:0000313" key="5">
    <source>
        <dbReference type="Proteomes" id="UP001476798"/>
    </source>
</evidence>
<sequence>MLSVIVHSWSDLDSVCTLTSNLLLVSGGSAVAIFKQSVAALLAGCGRCTRLTCLLTFHLQNEDGIQQGPNNHHFLCSPKDAQGLQRPNITAKVQEDDSGFTVTLHSAAVAPFVWLDLGNIPGRFSSNGFLMVTRNVTISFDAWCPTSVAELSRSLTVTTLMDVY</sequence>
<dbReference type="InterPro" id="IPR036156">
    <property type="entry name" value="Beta-gal/glucu_dom_sf"/>
</dbReference>
<dbReference type="InterPro" id="IPR013783">
    <property type="entry name" value="Ig-like_fold"/>
</dbReference>
<comment type="similarity">
    <text evidence="1">Belongs to the glycosyl hydrolase 2 family.</text>
</comment>
<accession>A0ABV0N954</accession>
<dbReference type="PANTHER" id="PTHR43730">
    <property type="entry name" value="BETA-MANNOSIDASE"/>
    <property type="match status" value="1"/>
</dbReference>
<reference evidence="4 5" key="1">
    <citation type="submission" date="2021-06" db="EMBL/GenBank/DDBJ databases">
        <authorList>
            <person name="Palmer J.M."/>
        </authorList>
    </citation>
    <scope>NUCLEOTIDE SEQUENCE [LARGE SCALE GENOMIC DNA]</scope>
    <source>
        <strain evidence="4 5">GA_2019</strain>
        <tissue evidence="4">Muscle</tissue>
    </source>
</reference>
<protein>
    <recommendedName>
        <fullName evidence="3">Beta-mannosidase Ig-fold domain-containing protein</fullName>
    </recommendedName>
</protein>
<evidence type="ECO:0000256" key="2">
    <source>
        <dbReference type="ARBA" id="ARBA00023295"/>
    </source>
</evidence>
<dbReference type="EMBL" id="JAHRIO010030460">
    <property type="protein sequence ID" value="MEQ2167898.1"/>
    <property type="molecule type" value="Genomic_DNA"/>
</dbReference>
<dbReference type="InterPro" id="IPR050887">
    <property type="entry name" value="Beta-mannosidase_GH2"/>
</dbReference>
<name>A0ABV0N954_9TELE</name>
<feature type="domain" description="Beta-mannosidase Ig-fold" evidence="3">
    <location>
        <begin position="84"/>
        <end position="162"/>
    </location>
</feature>